<feature type="region of interest" description="Disordered" evidence="1">
    <location>
        <begin position="320"/>
        <end position="384"/>
    </location>
</feature>
<keyword evidence="2" id="KW-1185">Reference proteome</keyword>
<evidence type="ECO:0000313" key="3">
    <source>
        <dbReference type="WBParaSite" id="maker-uti_cns_0045403-snap-gene-0.5-mRNA-1"/>
    </source>
</evidence>
<reference evidence="3" key="1">
    <citation type="submission" date="2016-11" db="UniProtKB">
        <authorList>
            <consortium name="WormBaseParasite"/>
        </authorList>
    </citation>
    <scope>IDENTIFICATION</scope>
</reference>
<evidence type="ECO:0000313" key="2">
    <source>
        <dbReference type="Proteomes" id="UP000095280"/>
    </source>
</evidence>
<proteinExistence type="predicted"/>
<feature type="compositionally biased region" description="Low complexity" evidence="1">
    <location>
        <begin position="739"/>
        <end position="767"/>
    </location>
</feature>
<accession>A0A1I8IZH1</accession>
<dbReference type="Proteomes" id="UP000095280">
    <property type="component" value="Unplaced"/>
</dbReference>
<organism evidence="2 3">
    <name type="scientific">Macrostomum lignano</name>
    <dbReference type="NCBI Taxonomy" id="282301"/>
    <lineage>
        <taxon>Eukaryota</taxon>
        <taxon>Metazoa</taxon>
        <taxon>Spiralia</taxon>
        <taxon>Lophotrochozoa</taxon>
        <taxon>Platyhelminthes</taxon>
        <taxon>Rhabditophora</taxon>
        <taxon>Macrostomorpha</taxon>
        <taxon>Macrostomida</taxon>
        <taxon>Macrostomidae</taxon>
        <taxon>Macrostomum</taxon>
    </lineage>
</organism>
<dbReference type="WBParaSite" id="maker-uti_cns_0045403-snap-gene-0.5-mRNA-1">
    <property type="protein sequence ID" value="maker-uti_cns_0045403-snap-gene-0.5-mRNA-1"/>
    <property type="gene ID" value="maker-uti_cns_0045403-snap-gene-0.5"/>
</dbReference>
<dbReference type="AlphaFoldDB" id="A0A1I8IZH1"/>
<name>A0A1I8IZH1_9PLAT</name>
<sequence length="993" mass="107757">KTVVLVSDDIGAVILCWGVDGQVMEPRVVSSSFTLAVWFPASAKIYDVVAGCLGCLRSESAVLPSEALPGHQRAALFQATNAALYHRAGLVRPSELLRRQRLQLAGHIVSAYRIVLPREARRRHPAGGAGAHGLTDTGVSDSAGGVAFIRDLALKHALTMDFLSAPSLQAAHCRPLLISFASDPDVIRNWLTRVCLVDKTPNSTCTETSDDPSVGAFADPERDLYRRFGLNRSAVNSWGVAALHHYAQLSACGVKTDKPADVNTEDLLQMGGDFLLKVEYNGSGSDAECRLVFSQAGGSSTDRPSIDTILAKCREYIPEPDQHIASGGNGQTQQESPGPQPGPQKPRSLALGGAGRLQTCGAATVAGGGGRQEPGPLATPTGMPRARILQRCSSIRRPAASRSRVASAATVQLAKELQVLACQVSKERLAIQRTVLATATAPSLAPMSLKRWTSPEIQVDLLRVLLVLTQVTPVLKTTTCRIQESLNLSPTQSCSSHGTKRCFQHLVKRCCKSSRLLRMSNCPVKVLRKRTGRAARNVLKSVQMSTGTSKCRTVCNVCYRNSPGRTEDSNEACSNCQSPKVANFWVFDVKNQLETFVSARRLLDLIVFPAHKPVANDVLHEANSELYQDYITSIVPEDRSDLAREMCYDGFAPSDLDSRHEEYKETMKHPVDIDDEAHKKTEDKRRLASVFTDEELASSTELHRAFTRCGKTAREKLGYPKRVGTKKAANPGTTKPDATNPGSTKPGGTKPGTTNQSTTNKPSTTKPSDSGVLGRPTGLVKEAEARQVDASKQVVDISELDGTNDMPNLITGHQRRRSPLFIRRLNSQPHTELPNVSISISGSSSGHTNGSLVNNHPPIPLKSHFEQLNNRYRTIRLCWATELLRRGNATPTATGVLTSRSGPGLTEAGERRSPNANIVRYGTLRWYSWSCKLLTHFLVEDGAWLMLDESGIGIAEIWVPILLSRSIGTSRSNSGVNWCPETGNQASIDMLEG</sequence>
<evidence type="ECO:0000256" key="1">
    <source>
        <dbReference type="SAM" id="MobiDB-lite"/>
    </source>
</evidence>
<feature type="region of interest" description="Disordered" evidence="1">
    <location>
        <begin position="717"/>
        <end position="775"/>
    </location>
</feature>
<protein>
    <submittedName>
        <fullName evidence="3">Protein kinase domain-containing protein</fullName>
    </submittedName>
</protein>